<dbReference type="GO" id="GO:0050661">
    <property type="term" value="F:NADP binding"/>
    <property type="evidence" value="ECO:0007669"/>
    <property type="project" value="InterPro"/>
</dbReference>
<reference evidence="6 7" key="1">
    <citation type="journal article" date="2020" name="Genomics">
        <title>Complete, high-quality genomes from long-read metagenomic sequencing of two wolf lichen thalli reveals enigmatic genome architecture.</title>
        <authorList>
            <person name="McKenzie S.K."/>
            <person name="Walston R.F."/>
            <person name="Allen J.L."/>
        </authorList>
    </citation>
    <scope>NUCLEOTIDE SEQUENCE [LARGE SCALE GENOMIC DNA]</scope>
    <source>
        <strain evidence="6">WasteWater2</strain>
    </source>
</reference>
<keyword evidence="3" id="KW-0274">FAD</keyword>
<dbReference type="Pfam" id="PF13450">
    <property type="entry name" value="NAD_binding_8"/>
    <property type="match status" value="1"/>
</dbReference>
<evidence type="ECO:0000313" key="6">
    <source>
        <dbReference type="EMBL" id="KAF6231632.1"/>
    </source>
</evidence>
<sequence>MTQITPGAIKRVAIIGAGPSGLAAAKYLLAENAFSEIIIYEQRNSVGGAWNYTPLPPKRQSSVNGDLNGSSEPNALDVVTANLPKLNTPMYEGLESNLPHMLMQFSDTPFPERTQLFARRDTVQQYLQDYASDIISMIRFGHEVHEVRPTGGDESHGWEITTKATAERESKVERFDAVVAANGHCDWPLLPKVEGLDAWCKQFPDSLYHSVSFKNPKAFEKKRVLLVGGGPSGADIGRQIARVCEHPFLSAQPKKSPYHTDEPDTRDYSTLVALIPDERAAKFADGSVERNIDAIILCTGYAYSFPFLAPIDPAIKDEGIRALPLYQYIFHIQHPTLAFIETPEMIVPFPLAECQAAVIARVWSSRLTLPNRHKMQDWRESVVRERGAAREFHALKPPLDLEYMKEMYDWSSTATETAACEGGAGGKMPKRWDARACWVRMMAAEMKKAFNARGEERSNVLTYEELGFRFDGEGNEP</sequence>
<evidence type="ECO:0000313" key="7">
    <source>
        <dbReference type="Proteomes" id="UP000578531"/>
    </source>
</evidence>
<dbReference type="OrthoDB" id="66881at2759"/>
<protein>
    <recommendedName>
        <fullName evidence="8">Thiol-specific monooxygenase</fullName>
    </recommendedName>
</protein>
<dbReference type="AlphaFoldDB" id="A0A8H6L149"/>
<dbReference type="InterPro" id="IPR020946">
    <property type="entry name" value="Flavin_mOase-like"/>
</dbReference>
<evidence type="ECO:0000256" key="4">
    <source>
        <dbReference type="ARBA" id="ARBA00022857"/>
    </source>
</evidence>
<evidence type="ECO:0000256" key="5">
    <source>
        <dbReference type="ARBA" id="ARBA00023002"/>
    </source>
</evidence>
<evidence type="ECO:0008006" key="8">
    <source>
        <dbReference type="Google" id="ProtNLM"/>
    </source>
</evidence>
<organism evidence="6 7">
    <name type="scientific">Letharia columbiana</name>
    <dbReference type="NCBI Taxonomy" id="112416"/>
    <lineage>
        <taxon>Eukaryota</taxon>
        <taxon>Fungi</taxon>
        <taxon>Dikarya</taxon>
        <taxon>Ascomycota</taxon>
        <taxon>Pezizomycotina</taxon>
        <taxon>Lecanoromycetes</taxon>
        <taxon>OSLEUM clade</taxon>
        <taxon>Lecanoromycetidae</taxon>
        <taxon>Lecanorales</taxon>
        <taxon>Lecanorineae</taxon>
        <taxon>Parmeliaceae</taxon>
        <taxon>Letharia</taxon>
    </lineage>
</organism>
<dbReference type="GO" id="GO:0004499">
    <property type="term" value="F:N,N-dimethylaniline monooxygenase activity"/>
    <property type="evidence" value="ECO:0007669"/>
    <property type="project" value="InterPro"/>
</dbReference>
<evidence type="ECO:0000256" key="3">
    <source>
        <dbReference type="ARBA" id="ARBA00022827"/>
    </source>
</evidence>
<keyword evidence="5" id="KW-0560">Oxidoreductase</keyword>
<dbReference type="GO" id="GO:0050660">
    <property type="term" value="F:flavin adenine dinucleotide binding"/>
    <property type="evidence" value="ECO:0007669"/>
    <property type="project" value="InterPro"/>
</dbReference>
<keyword evidence="7" id="KW-1185">Reference proteome</keyword>
<gene>
    <name evidence="6" type="ORF">HO173_010164</name>
</gene>
<dbReference type="GeneID" id="59291811"/>
<keyword evidence="2" id="KW-0285">Flavoprotein</keyword>
<dbReference type="RefSeq" id="XP_037161064.1">
    <property type="nucleotide sequence ID" value="XM_037312050.1"/>
</dbReference>
<dbReference type="InterPro" id="IPR000960">
    <property type="entry name" value="Flavin_mOase"/>
</dbReference>
<dbReference type="PANTHER" id="PTHR23023">
    <property type="entry name" value="DIMETHYLANILINE MONOOXYGENASE"/>
    <property type="match status" value="1"/>
</dbReference>
<evidence type="ECO:0000256" key="2">
    <source>
        <dbReference type="ARBA" id="ARBA00022630"/>
    </source>
</evidence>
<dbReference type="Proteomes" id="UP000578531">
    <property type="component" value="Unassembled WGS sequence"/>
</dbReference>
<name>A0A8H6L149_9LECA</name>
<dbReference type="InterPro" id="IPR036188">
    <property type="entry name" value="FAD/NAD-bd_sf"/>
</dbReference>
<dbReference type="InterPro" id="IPR050346">
    <property type="entry name" value="FMO-like"/>
</dbReference>
<dbReference type="Pfam" id="PF00743">
    <property type="entry name" value="FMO-like"/>
    <property type="match status" value="2"/>
</dbReference>
<proteinExistence type="inferred from homology"/>
<keyword evidence="4" id="KW-0521">NADP</keyword>
<accession>A0A8H6L149</accession>
<dbReference type="SUPFAM" id="SSF51905">
    <property type="entry name" value="FAD/NAD(P)-binding domain"/>
    <property type="match status" value="2"/>
</dbReference>
<dbReference type="EMBL" id="JACCJC010000055">
    <property type="protein sequence ID" value="KAF6231632.1"/>
    <property type="molecule type" value="Genomic_DNA"/>
</dbReference>
<dbReference type="Gene3D" id="3.50.50.60">
    <property type="entry name" value="FAD/NAD(P)-binding domain"/>
    <property type="match status" value="2"/>
</dbReference>
<dbReference type="PRINTS" id="PR00370">
    <property type="entry name" value="FMOXYGENASE"/>
</dbReference>
<evidence type="ECO:0000256" key="1">
    <source>
        <dbReference type="ARBA" id="ARBA00009183"/>
    </source>
</evidence>
<comment type="similarity">
    <text evidence="1">Belongs to the FMO family.</text>
</comment>
<comment type="caution">
    <text evidence="6">The sequence shown here is derived from an EMBL/GenBank/DDBJ whole genome shotgun (WGS) entry which is preliminary data.</text>
</comment>